<comment type="caution">
    <text evidence="2">The sequence shown here is derived from an EMBL/GenBank/DDBJ whole genome shotgun (WGS) entry which is preliminary data.</text>
</comment>
<dbReference type="EMBL" id="DRNH01000157">
    <property type="protein sequence ID" value="HFB53665.1"/>
    <property type="molecule type" value="Genomic_DNA"/>
</dbReference>
<reference evidence="2" key="1">
    <citation type="journal article" date="2020" name="mSystems">
        <title>Genome- and Community-Level Interaction Insights into Carbon Utilization and Element Cycling Functions of Hydrothermarchaeota in Hydrothermal Sediment.</title>
        <authorList>
            <person name="Zhou Z."/>
            <person name="Liu Y."/>
            <person name="Xu W."/>
            <person name="Pan J."/>
            <person name="Luo Z.H."/>
            <person name="Li M."/>
        </authorList>
    </citation>
    <scope>NUCLEOTIDE SEQUENCE [LARGE SCALE GENOMIC DNA]</scope>
    <source>
        <strain evidence="2">HyVt-507</strain>
    </source>
</reference>
<evidence type="ECO:0000259" key="1">
    <source>
        <dbReference type="Pfam" id="PF03372"/>
    </source>
</evidence>
<proteinExistence type="predicted"/>
<dbReference type="NCBIfam" id="NF003842">
    <property type="entry name" value="PRK05421.1-4"/>
    <property type="match status" value="1"/>
</dbReference>
<dbReference type="InterPro" id="IPR005135">
    <property type="entry name" value="Endo/exonuclease/phosphatase"/>
</dbReference>
<keyword evidence="2" id="KW-0540">Nuclease</keyword>
<gene>
    <name evidence="2" type="ORF">ENJ67_02925</name>
</gene>
<dbReference type="SUPFAM" id="SSF56219">
    <property type="entry name" value="DNase I-like"/>
    <property type="match status" value="1"/>
</dbReference>
<dbReference type="AlphaFoldDB" id="A0A7C3CA78"/>
<dbReference type="GO" id="GO:0004519">
    <property type="term" value="F:endonuclease activity"/>
    <property type="evidence" value="ECO:0007669"/>
    <property type="project" value="UniProtKB-KW"/>
</dbReference>
<dbReference type="Proteomes" id="UP000886390">
    <property type="component" value="Unassembled WGS sequence"/>
</dbReference>
<dbReference type="InterPro" id="IPR036691">
    <property type="entry name" value="Endo/exonu/phosph_ase_sf"/>
</dbReference>
<organism evidence="2">
    <name type="scientific">Sulfurimonas autotrophica</name>
    <dbReference type="NCBI Taxonomy" id="202747"/>
    <lineage>
        <taxon>Bacteria</taxon>
        <taxon>Pseudomonadati</taxon>
        <taxon>Campylobacterota</taxon>
        <taxon>Epsilonproteobacteria</taxon>
        <taxon>Campylobacterales</taxon>
        <taxon>Sulfurimonadaceae</taxon>
        <taxon>Sulfurimonas</taxon>
    </lineage>
</organism>
<protein>
    <submittedName>
        <fullName evidence="2">Endonuclease/exonuclease/phosphatase family protein</fullName>
    </submittedName>
</protein>
<accession>A0A7C3CA78</accession>
<dbReference type="Gene3D" id="3.60.10.10">
    <property type="entry name" value="Endonuclease/exonuclease/phosphatase"/>
    <property type="match status" value="1"/>
</dbReference>
<keyword evidence="2" id="KW-0255">Endonuclease</keyword>
<sequence>MLTPKQTPQSHKHQHKDLACKFSLLLWNIHKENQKQHFKKHFHALLQKYPSDILLFQEVKHPKKAAFFFENYSYSLAANIETRQNSFGVMTAALCSFDTVSPALSTKKELGFISHKSFLISQHRLCDGSFLTLVNIHAINFVSNKSFDHEIQRLKTEVAKLDGALILAGDFNTWSKQRQRRLQSFAQELNLSKLSLENSHHVKKIFTQSIDHIYYRGLKAMHATAIDTQRISDHNPIHALFELEK</sequence>
<dbReference type="Pfam" id="PF03372">
    <property type="entry name" value="Exo_endo_phos"/>
    <property type="match status" value="1"/>
</dbReference>
<name>A0A7C3CA78_9BACT</name>
<keyword evidence="2" id="KW-0378">Hydrolase</keyword>
<feature type="domain" description="Endonuclease/exonuclease/phosphatase" evidence="1">
    <location>
        <begin position="26"/>
        <end position="234"/>
    </location>
</feature>
<evidence type="ECO:0000313" key="2">
    <source>
        <dbReference type="EMBL" id="HFB53665.1"/>
    </source>
</evidence>